<keyword evidence="1" id="KW-0805">Transcription regulation</keyword>
<keyword evidence="6" id="KW-1185">Reference proteome</keyword>
<dbReference type="GO" id="GO:0003677">
    <property type="term" value="F:DNA binding"/>
    <property type="evidence" value="ECO:0007669"/>
    <property type="project" value="UniProtKB-KW"/>
</dbReference>
<dbReference type="Proteomes" id="UP000070188">
    <property type="component" value="Unassembled WGS sequence"/>
</dbReference>
<protein>
    <submittedName>
        <fullName evidence="5">Putative MarR-family transcriptional regulator</fullName>
    </submittedName>
</protein>
<evidence type="ECO:0000256" key="1">
    <source>
        <dbReference type="ARBA" id="ARBA00023015"/>
    </source>
</evidence>
<dbReference type="Pfam" id="PF01047">
    <property type="entry name" value="MarR"/>
    <property type="match status" value="1"/>
</dbReference>
<dbReference type="InterPro" id="IPR023187">
    <property type="entry name" value="Tscrpt_reg_MarR-type_CS"/>
</dbReference>
<gene>
    <name evidence="5" type="ORF">LI90_3937</name>
</gene>
<evidence type="ECO:0000259" key="4">
    <source>
        <dbReference type="PROSITE" id="PS50995"/>
    </source>
</evidence>
<organism evidence="5 6">
    <name type="scientific">Carbonactinospora thermoautotrophica</name>
    <dbReference type="NCBI Taxonomy" id="1469144"/>
    <lineage>
        <taxon>Bacteria</taxon>
        <taxon>Bacillati</taxon>
        <taxon>Actinomycetota</taxon>
        <taxon>Actinomycetes</taxon>
        <taxon>Kitasatosporales</taxon>
        <taxon>Carbonactinosporaceae</taxon>
        <taxon>Carbonactinospora</taxon>
    </lineage>
</organism>
<proteinExistence type="predicted"/>
<comment type="caution">
    <text evidence="5">The sequence shown here is derived from an EMBL/GenBank/DDBJ whole genome shotgun (WGS) entry which is preliminary data.</text>
</comment>
<dbReference type="PANTHER" id="PTHR39515:SF2">
    <property type="entry name" value="HTH-TYPE TRANSCRIPTIONAL REGULATOR RV0880"/>
    <property type="match status" value="1"/>
</dbReference>
<dbReference type="SMART" id="SM00347">
    <property type="entry name" value="HTH_MARR"/>
    <property type="match status" value="1"/>
</dbReference>
<dbReference type="InterPro" id="IPR000835">
    <property type="entry name" value="HTH_MarR-typ"/>
</dbReference>
<evidence type="ECO:0000313" key="6">
    <source>
        <dbReference type="Proteomes" id="UP000070188"/>
    </source>
</evidence>
<dbReference type="PROSITE" id="PS01117">
    <property type="entry name" value="HTH_MARR_1"/>
    <property type="match status" value="1"/>
</dbReference>
<dbReference type="InterPro" id="IPR036390">
    <property type="entry name" value="WH_DNA-bd_sf"/>
</dbReference>
<dbReference type="SUPFAM" id="SSF46785">
    <property type="entry name" value="Winged helix' DNA-binding domain"/>
    <property type="match status" value="1"/>
</dbReference>
<keyword evidence="2" id="KW-0238">DNA-binding</keyword>
<dbReference type="InterPro" id="IPR036388">
    <property type="entry name" value="WH-like_DNA-bd_sf"/>
</dbReference>
<sequence>MAGKLSKSDLELASRLRVAVMRLSRRLRQQRSDQTLSLSQIAALGTLEHHGPLTPRELADHEKVQPPSMTRILAVLEERGLVSRAPHPTDGRQVLVTVTDEAVRMLKEDRRRRTAWLVQRLAELTPDEREALHAATPVLERLAQA</sequence>
<dbReference type="STRING" id="1469144.LI90_3937"/>
<dbReference type="GO" id="GO:0003700">
    <property type="term" value="F:DNA-binding transcription factor activity"/>
    <property type="evidence" value="ECO:0007669"/>
    <property type="project" value="InterPro"/>
</dbReference>
<feature type="domain" description="HTH marR-type" evidence="4">
    <location>
        <begin position="9"/>
        <end position="141"/>
    </location>
</feature>
<dbReference type="EMBL" id="LAXD01000001">
    <property type="protein sequence ID" value="KWX02888.1"/>
    <property type="molecule type" value="Genomic_DNA"/>
</dbReference>
<name>A0A132MYC3_9ACTN</name>
<dbReference type="AlphaFoldDB" id="A0A132MYC3"/>
<dbReference type="PATRIC" id="fig|1469144.10.peg.4219"/>
<accession>A0A132MYC3</accession>
<keyword evidence="3" id="KW-0804">Transcription</keyword>
<dbReference type="PRINTS" id="PR00598">
    <property type="entry name" value="HTHMARR"/>
</dbReference>
<evidence type="ECO:0000256" key="2">
    <source>
        <dbReference type="ARBA" id="ARBA00023125"/>
    </source>
</evidence>
<dbReference type="Gene3D" id="1.10.10.10">
    <property type="entry name" value="Winged helix-like DNA-binding domain superfamily/Winged helix DNA-binding domain"/>
    <property type="match status" value="1"/>
</dbReference>
<dbReference type="PROSITE" id="PS50995">
    <property type="entry name" value="HTH_MARR_2"/>
    <property type="match status" value="1"/>
</dbReference>
<evidence type="ECO:0000313" key="5">
    <source>
        <dbReference type="EMBL" id="KWX02888.1"/>
    </source>
</evidence>
<dbReference type="InterPro" id="IPR052526">
    <property type="entry name" value="HTH-type_Bedaq_tolerance"/>
</dbReference>
<evidence type="ECO:0000256" key="3">
    <source>
        <dbReference type="ARBA" id="ARBA00023163"/>
    </source>
</evidence>
<reference evidence="6" key="1">
    <citation type="submission" date="2015-04" db="EMBL/GenBank/DDBJ databases">
        <title>Physiological reanalysis, assessment of diazotrophy, and genome sequences of multiple isolates of Streptomyces thermoautotrophicus.</title>
        <authorList>
            <person name="MacKellar D.C."/>
            <person name="Lieber L."/>
            <person name="Norman J."/>
            <person name="Bolger A."/>
            <person name="Tobin C."/>
            <person name="Murray J.W."/>
            <person name="Chang R."/>
            <person name="Ford T."/>
            <person name="Nguyen P.Q."/>
            <person name="Woodward J."/>
            <person name="Permingeat H."/>
            <person name="Joshi N.S."/>
            <person name="Silver P.A."/>
            <person name="Usadel B."/>
            <person name="Rutherford A.W."/>
            <person name="Friesen M."/>
            <person name="Prell J."/>
        </authorList>
    </citation>
    <scope>NUCLEOTIDE SEQUENCE [LARGE SCALE GENOMIC DNA]</scope>
    <source>
        <strain evidence="6">H1</strain>
    </source>
</reference>
<dbReference type="PANTHER" id="PTHR39515">
    <property type="entry name" value="CONSERVED PROTEIN"/>
    <property type="match status" value="1"/>
</dbReference>